<evidence type="ECO:0000256" key="3">
    <source>
        <dbReference type="SAM" id="MobiDB-lite"/>
    </source>
</evidence>
<keyword evidence="1" id="KW-0521">NADP</keyword>
<dbReference type="InterPro" id="IPR011032">
    <property type="entry name" value="GroES-like_sf"/>
</dbReference>
<dbReference type="EMBL" id="JBHRXI010000016">
    <property type="protein sequence ID" value="MFC3615199.1"/>
    <property type="molecule type" value="Genomic_DNA"/>
</dbReference>
<reference evidence="6" key="1">
    <citation type="journal article" date="2019" name="Int. J. Syst. Evol. Microbiol.">
        <title>The Global Catalogue of Microorganisms (GCM) 10K type strain sequencing project: providing services to taxonomists for standard genome sequencing and annotation.</title>
        <authorList>
            <consortium name="The Broad Institute Genomics Platform"/>
            <consortium name="The Broad Institute Genome Sequencing Center for Infectious Disease"/>
            <person name="Wu L."/>
            <person name="Ma J."/>
        </authorList>
    </citation>
    <scope>NUCLEOTIDE SEQUENCE [LARGE SCALE GENOMIC DNA]</scope>
    <source>
        <strain evidence="6">KCTC 42911</strain>
    </source>
</reference>
<name>A0ABV7TKB6_9RHOB</name>
<feature type="region of interest" description="Disordered" evidence="3">
    <location>
        <begin position="58"/>
        <end position="79"/>
    </location>
</feature>
<dbReference type="SMART" id="SM00829">
    <property type="entry name" value="PKS_ER"/>
    <property type="match status" value="1"/>
</dbReference>
<dbReference type="SUPFAM" id="SSF51735">
    <property type="entry name" value="NAD(P)-binding Rossmann-fold domains"/>
    <property type="match status" value="1"/>
</dbReference>
<dbReference type="SUPFAM" id="SSF50129">
    <property type="entry name" value="GroES-like"/>
    <property type="match status" value="1"/>
</dbReference>
<sequence>MSLPETMSGMVLTGHGGLDKLEWRTDLPRPDPAADEVLIRVGAAAVNNTDINTRTGWYSKSVRGDTGSGAAEGYGSDADEDGSWSGAALSFPRIQGADCCGEIVAVGKDVSPDRIGERVLVRPMYSPKDQLGGATATFGSERDGGFAEYATARSHDAIAVTSDLDDISLASFPCAFSTAEGMIQRAGLGAERVLITGASGGVGSAAIQLAKRRGAHVTALTSGNKAETLRSLGADETLDRNAPLPRGQFDLVLDLVGGPRWGNVIDSLRDGGRYATAGAIAGPIVELDLRTLYLRDLSFFGCTHQEDAVFTDLVSYIEAGELRPVVADTFALKDLRAAQAAFLEKGHVGKVGIQVKTA</sequence>
<protein>
    <submittedName>
        <fullName evidence="5">Alcohol dehydrogenase family protein</fullName>
    </submittedName>
</protein>
<dbReference type="Gene3D" id="3.90.180.10">
    <property type="entry name" value="Medium-chain alcohol dehydrogenases, catalytic domain"/>
    <property type="match status" value="1"/>
</dbReference>
<evidence type="ECO:0000313" key="6">
    <source>
        <dbReference type="Proteomes" id="UP001595629"/>
    </source>
</evidence>
<dbReference type="InterPro" id="IPR013149">
    <property type="entry name" value="ADH-like_C"/>
</dbReference>
<gene>
    <name evidence="5" type="ORF">ACFORG_15650</name>
</gene>
<dbReference type="Proteomes" id="UP001595629">
    <property type="component" value="Unassembled WGS sequence"/>
</dbReference>
<dbReference type="PANTHER" id="PTHR48106">
    <property type="entry name" value="QUINONE OXIDOREDUCTASE PIG3-RELATED"/>
    <property type="match status" value="1"/>
</dbReference>
<keyword evidence="6" id="KW-1185">Reference proteome</keyword>
<dbReference type="PANTHER" id="PTHR48106:SF18">
    <property type="entry name" value="QUINONE OXIDOREDUCTASE PIG3"/>
    <property type="match status" value="1"/>
</dbReference>
<dbReference type="Gene3D" id="3.40.50.720">
    <property type="entry name" value="NAD(P)-binding Rossmann-like Domain"/>
    <property type="match status" value="1"/>
</dbReference>
<evidence type="ECO:0000256" key="2">
    <source>
        <dbReference type="ARBA" id="ARBA00023002"/>
    </source>
</evidence>
<proteinExistence type="predicted"/>
<accession>A0ABV7TKB6</accession>
<evidence type="ECO:0000313" key="5">
    <source>
        <dbReference type="EMBL" id="MFC3615199.1"/>
    </source>
</evidence>
<dbReference type="InterPro" id="IPR020843">
    <property type="entry name" value="ER"/>
</dbReference>
<dbReference type="CDD" id="cd08274">
    <property type="entry name" value="MDR9"/>
    <property type="match status" value="1"/>
</dbReference>
<evidence type="ECO:0000259" key="4">
    <source>
        <dbReference type="SMART" id="SM00829"/>
    </source>
</evidence>
<dbReference type="RefSeq" id="WP_386736455.1">
    <property type="nucleotide sequence ID" value="NZ_JBHRXI010000016.1"/>
</dbReference>
<dbReference type="Pfam" id="PF00107">
    <property type="entry name" value="ADH_zinc_N"/>
    <property type="match status" value="1"/>
</dbReference>
<feature type="domain" description="Enoyl reductase (ER)" evidence="4">
    <location>
        <begin position="16"/>
        <end position="353"/>
    </location>
</feature>
<comment type="caution">
    <text evidence="5">The sequence shown here is derived from an EMBL/GenBank/DDBJ whole genome shotgun (WGS) entry which is preliminary data.</text>
</comment>
<dbReference type="InterPro" id="IPR013154">
    <property type="entry name" value="ADH-like_N"/>
</dbReference>
<organism evidence="5 6">
    <name type="scientific">Lutimaribacter marinistellae</name>
    <dbReference type="NCBI Taxonomy" id="1820329"/>
    <lineage>
        <taxon>Bacteria</taxon>
        <taxon>Pseudomonadati</taxon>
        <taxon>Pseudomonadota</taxon>
        <taxon>Alphaproteobacteria</taxon>
        <taxon>Rhodobacterales</taxon>
        <taxon>Roseobacteraceae</taxon>
        <taxon>Lutimaribacter</taxon>
    </lineage>
</organism>
<keyword evidence="2" id="KW-0560">Oxidoreductase</keyword>
<dbReference type="Pfam" id="PF08240">
    <property type="entry name" value="ADH_N"/>
    <property type="match status" value="1"/>
</dbReference>
<dbReference type="InterPro" id="IPR036291">
    <property type="entry name" value="NAD(P)-bd_dom_sf"/>
</dbReference>
<evidence type="ECO:0000256" key="1">
    <source>
        <dbReference type="ARBA" id="ARBA00022857"/>
    </source>
</evidence>